<evidence type="ECO:0000256" key="7">
    <source>
        <dbReference type="RuleBase" id="RU365095"/>
    </source>
</evidence>
<dbReference type="Gene3D" id="3.40.50.1360">
    <property type="match status" value="1"/>
</dbReference>
<evidence type="ECO:0000256" key="4">
    <source>
        <dbReference type="ARBA" id="ARBA00010662"/>
    </source>
</evidence>
<dbReference type="InterPro" id="IPR039104">
    <property type="entry name" value="6PGL"/>
</dbReference>
<dbReference type="AlphaFoldDB" id="A0A1B8ZLS3"/>
<dbReference type="PANTHER" id="PTHR11054:SF0">
    <property type="entry name" value="6-PHOSPHOGLUCONOLACTONASE"/>
    <property type="match status" value="1"/>
</dbReference>
<organism evidence="9 10">
    <name type="scientific">Chryseobacterium artocarpi</name>
    <dbReference type="NCBI Taxonomy" id="1414727"/>
    <lineage>
        <taxon>Bacteria</taxon>
        <taxon>Pseudomonadati</taxon>
        <taxon>Bacteroidota</taxon>
        <taxon>Flavobacteriia</taxon>
        <taxon>Flavobacteriales</taxon>
        <taxon>Weeksellaceae</taxon>
        <taxon>Chryseobacterium group</taxon>
        <taxon>Chryseobacterium</taxon>
    </lineage>
</organism>
<dbReference type="UniPathway" id="UPA00115">
    <property type="reaction ID" value="UER00409"/>
</dbReference>
<evidence type="ECO:0000256" key="1">
    <source>
        <dbReference type="ARBA" id="ARBA00000832"/>
    </source>
</evidence>
<dbReference type="InterPro" id="IPR005900">
    <property type="entry name" value="6-phosphogluconolactonase_DevB"/>
</dbReference>
<evidence type="ECO:0000313" key="9">
    <source>
        <dbReference type="EMBL" id="OCA72559.1"/>
    </source>
</evidence>
<dbReference type="InterPro" id="IPR037171">
    <property type="entry name" value="NagB/RpiA_transferase-like"/>
</dbReference>
<evidence type="ECO:0000259" key="8">
    <source>
        <dbReference type="Pfam" id="PF01182"/>
    </source>
</evidence>
<dbReference type="EC" id="3.1.1.31" evidence="5 7"/>
<evidence type="ECO:0000256" key="3">
    <source>
        <dbReference type="ARBA" id="ARBA00004961"/>
    </source>
</evidence>
<dbReference type="CDD" id="cd01400">
    <property type="entry name" value="6PGL"/>
    <property type="match status" value="1"/>
</dbReference>
<dbReference type="PANTHER" id="PTHR11054">
    <property type="entry name" value="6-PHOSPHOGLUCONOLACTONASE"/>
    <property type="match status" value="1"/>
</dbReference>
<gene>
    <name evidence="7" type="primary">pgl</name>
    <name evidence="9" type="ORF">BBI01_10620</name>
</gene>
<comment type="similarity">
    <text evidence="4 7">Belongs to the glucosamine/galactosamine-6-phosphate isomerase family. 6-phosphogluconolactonase subfamily.</text>
</comment>
<comment type="pathway">
    <text evidence="3 7">Carbohydrate degradation; pentose phosphate pathway; D-ribulose 5-phosphate from D-glucose 6-phosphate (oxidative stage): step 2/3.</text>
</comment>
<dbReference type="SUPFAM" id="SSF100950">
    <property type="entry name" value="NagB/RpiA/CoA transferase-like"/>
    <property type="match status" value="1"/>
</dbReference>
<feature type="domain" description="Glucosamine/galactosamine-6-phosphate isomerase" evidence="8">
    <location>
        <begin position="7"/>
        <end position="227"/>
    </location>
</feature>
<comment type="catalytic activity">
    <reaction evidence="1 7">
        <text>6-phospho-D-glucono-1,5-lactone + H2O = 6-phospho-D-gluconate + H(+)</text>
        <dbReference type="Rhea" id="RHEA:12556"/>
        <dbReference type="ChEBI" id="CHEBI:15377"/>
        <dbReference type="ChEBI" id="CHEBI:15378"/>
        <dbReference type="ChEBI" id="CHEBI:57955"/>
        <dbReference type="ChEBI" id="CHEBI:58759"/>
        <dbReference type="EC" id="3.1.1.31"/>
    </reaction>
</comment>
<dbReference type="Proteomes" id="UP000092651">
    <property type="component" value="Unassembled WGS sequence"/>
</dbReference>
<dbReference type="Pfam" id="PF01182">
    <property type="entry name" value="Glucosamine_iso"/>
    <property type="match status" value="1"/>
</dbReference>
<accession>A0A1B8ZLS3</accession>
<comment type="caution">
    <text evidence="9">The sequence shown here is derived from an EMBL/GenBank/DDBJ whole genome shotgun (WGS) entry which is preliminary data.</text>
</comment>
<evidence type="ECO:0000256" key="2">
    <source>
        <dbReference type="ARBA" id="ARBA00002681"/>
    </source>
</evidence>
<reference evidence="9 10" key="1">
    <citation type="submission" date="2016-07" db="EMBL/GenBank/DDBJ databases">
        <authorList>
            <person name="Jeong J.-J."/>
            <person name="Kim D.W."/>
            <person name="Sang M.K."/>
            <person name="Choi I.-G."/>
            <person name="Kim K.D."/>
        </authorList>
    </citation>
    <scope>NUCLEOTIDE SEQUENCE [LARGE SCALE GENOMIC DNA]</scope>
    <source>
        <strain evidence="9 10">UTM-3</strain>
    </source>
</reference>
<dbReference type="OrthoDB" id="9810967at2"/>
<evidence type="ECO:0000256" key="5">
    <source>
        <dbReference type="ARBA" id="ARBA00013198"/>
    </source>
</evidence>
<evidence type="ECO:0000256" key="6">
    <source>
        <dbReference type="ARBA" id="ARBA00020337"/>
    </source>
</evidence>
<dbReference type="GO" id="GO:0006098">
    <property type="term" value="P:pentose-phosphate shunt"/>
    <property type="evidence" value="ECO:0007669"/>
    <property type="project" value="UniProtKB-UniPathway"/>
</dbReference>
<sequence>MLNILPTKEEIIKKAAELFVTAANEAISKKGNFTVALTGGSSPEGLYKLLSEDQYKKQIDWSKVLVFWGDERWVPLDNELSNAKMSYDTLLNNVPVLPAHIYPMYKDGTKPEDFASEYNTILKEKLGDDGVMDLILLGMGGDGHTASLFPGTAVLEEKEKWVSAYYLDAQQMYRITLTAPFLNKAKKIIVITFGEAKADALKEVLEGEYNPSLYPSQLLNPSEGELLFLVDEKAAKLLNGNN</sequence>
<dbReference type="GO" id="GO:0005975">
    <property type="term" value="P:carbohydrate metabolic process"/>
    <property type="evidence" value="ECO:0007669"/>
    <property type="project" value="UniProtKB-UniRule"/>
</dbReference>
<dbReference type="InterPro" id="IPR006148">
    <property type="entry name" value="Glc/Gal-6P_isomerase"/>
</dbReference>
<dbReference type="GO" id="GO:0017057">
    <property type="term" value="F:6-phosphogluconolactonase activity"/>
    <property type="evidence" value="ECO:0007669"/>
    <property type="project" value="UniProtKB-UniRule"/>
</dbReference>
<evidence type="ECO:0000313" key="10">
    <source>
        <dbReference type="Proteomes" id="UP000092651"/>
    </source>
</evidence>
<keyword evidence="10" id="KW-1185">Reference proteome</keyword>
<keyword evidence="7" id="KW-0378">Hydrolase</keyword>
<dbReference type="NCBIfam" id="TIGR01198">
    <property type="entry name" value="pgl"/>
    <property type="match status" value="1"/>
</dbReference>
<dbReference type="EMBL" id="MAYH01000023">
    <property type="protein sequence ID" value="OCA72559.1"/>
    <property type="molecule type" value="Genomic_DNA"/>
</dbReference>
<proteinExistence type="inferred from homology"/>
<dbReference type="RefSeq" id="WP_065394778.1">
    <property type="nucleotide sequence ID" value="NZ_MAYH01000023.1"/>
</dbReference>
<comment type="function">
    <text evidence="2 7">Hydrolysis of 6-phosphogluconolactone to 6-phosphogluconate.</text>
</comment>
<protein>
    <recommendedName>
        <fullName evidence="6 7">6-phosphogluconolactonase</fullName>
        <shortName evidence="7">6PGL</shortName>
        <ecNumber evidence="5 7">3.1.1.31</ecNumber>
    </recommendedName>
</protein>
<name>A0A1B8ZLS3_9FLAO</name>